<evidence type="ECO:0000313" key="1">
    <source>
        <dbReference type="EMBL" id="GFX92836.1"/>
    </source>
</evidence>
<keyword evidence="2" id="KW-1185">Reference proteome</keyword>
<organism evidence="1 2">
    <name type="scientific">Trichonephila clavipes</name>
    <name type="common">Golden silk orbweaver</name>
    <name type="synonym">Nephila clavipes</name>
    <dbReference type="NCBI Taxonomy" id="2585209"/>
    <lineage>
        <taxon>Eukaryota</taxon>
        <taxon>Metazoa</taxon>
        <taxon>Ecdysozoa</taxon>
        <taxon>Arthropoda</taxon>
        <taxon>Chelicerata</taxon>
        <taxon>Arachnida</taxon>
        <taxon>Araneae</taxon>
        <taxon>Araneomorphae</taxon>
        <taxon>Entelegynae</taxon>
        <taxon>Araneoidea</taxon>
        <taxon>Nephilidae</taxon>
        <taxon>Trichonephila</taxon>
    </lineage>
</organism>
<dbReference type="Proteomes" id="UP000887159">
    <property type="component" value="Unassembled WGS sequence"/>
</dbReference>
<comment type="caution">
    <text evidence="1">The sequence shown here is derived from an EMBL/GenBank/DDBJ whole genome shotgun (WGS) entry which is preliminary data.</text>
</comment>
<sequence length="432" mass="49451">MQEVDEREECGMYFIPHLGVYRSDKKTSKLRVVFNASSATTNGYSLKSLQYNGGVAQTDLFSIMVRFRKHIFAFIADVQKMYRMIWINPDQHKLQCILWRENIDKPIKTFELSTVTYGTTSAPFLATRTLKQLALDEAGNFPLGSSVVMSDMYIDDVLTGAETLLEAKELKNQLINIFAKGDSSEIKVLSVYWNPKHDCFSFRVKIDLHELNTKRDVLSTIARIYDPLGLLGPVVAKAKIFLQKLWMLKIDWTDLLPDTINREWRQFVESLQVVNDININRCIVVEQPEVIELHGFSDAFQSPYGAVVYCKSITSDRKMLVHLIASKSRVAPTKQTTIPRLELCAAVLLAKLVHRVKQALNLNVTNTFLWSDSMIVLSWIRKESYQLKTFVANRIATIQEMTSSEQWRYVATEDNPADFVSRGMDSLKLKNL</sequence>
<dbReference type="SUPFAM" id="SSF56672">
    <property type="entry name" value="DNA/RNA polymerases"/>
    <property type="match status" value="1"/>
</dbReference>
<reference evidence="1" key="1">
    <citation type="submission" date="2020-08" db="EMBL/GenBank/DDBJ databases">
        <title>Multicomponent nature underlies the extraordinary mechanical properties of spider dragline silk.</title>
        <authorList>
            <person name="Kono N."/>
            <person name="Nakamura H."/>
            <person name="Mori M."/>
            <person name="Yoshida Y."/>
            <person name="Ohtoshi R."/>
            <person name="Malay A.D."/>
            <person name="Moran D.A.P."/>
            <person name="Tomita M."/>
            <person name="Numata K."/>
            <person name="Arakawa K."/>
        </authorList>
    </citation>
    <scope>NUCLEOTIDE SEQUENCE</scope>
</reference>
<gene>
    <name evidence="1" type="primary">AVEN_105275_1</name>
    <name evidence="1" type="ORF">TNCV_2657501</name>
</gene>
<dbReference type="InterPro" id="IPR008042">
    <property type="entry name" value="Retrotrans_Pao"/>
</dbReference>
<dbReference type="AlphaFoldDB" id="A0A8X6UU91"/>
<name>A0A8X6UU91_TRICX</name>
<accession>A0A8X6UU91</accession>
<dbReference type="GO" id="GO:0071897">
    <property type="term" value="P:DNA biosynthetic process"/>
    <property type="evidence" value="ECO:0007669"/>
    <property type="project" value="UniProtKB-ARBA"/>
</dbReference>
<dbReference type="EMBL" id="BMAU01021168">
    <property type="protein sequence ID" value="GFX92836.1"/>
    <property type="molecule type" value="Genomic_DNA"/>
</dbReference>
<evidence type="ECO:0000313" key="2">
    <source>
        <dbReference type="Proteomes" id="UP000887159"/>
    </source>
</evidence>
<dbReference type="PANTHER" id="PTHR47331">
    <property type="entry name" value="PHD-TYPE DOMAIN-CONTAINING PROTEIN"/>
    <property type="match status" value="1"/>
</dbReference>
<proteinExistence type="predicted"/>
<protein>
    <submittedName>
        <fullName evidence="1">Integrase catalytic domain-containing protein</fullName>
    </submittedName>
</protein>
<dbReference type="InterPro" id="IPR043502">
    <property type="entry name" value="DNA/RNA_pol_sf"/>
</dbReference>
<dbReference type="PANTHER" id="PTHR47331:SF6">
    <property type="entry name" value="DOUBLECORTIN DOMAIN-CONTAINING PROTEIN"/>
    <property type="match status" value="1"/>
</dbReference>
<dbReference type="Pfam" id="PF05380">
    <property type="entry name" value="Peptidase_A17"/>
    <property type="match status" value="1"/>
</dbReference>